<reference evidence="5" key="1">
    <citation type="journal article" date="2019" name="Int. J. Syst. Evol. Microbiol.">
        <title>The Global Catalogue of Microorganisms (GCM) 10K type strain sequencing project: providing services to taxonomists for standard genome sequencing and annotation.</title>
        <authorList>
            <consortium name="The Broad Institute Genomics Platform"/>
            <consortium name="The Broad Institute Genome Sequencing Center for Infectious Disease"/>
            <person name="Wu L."/>
            <person name="Ma J."/>
        </authorList>
    </citation>
    <scope>NUCLEOTIDE SEQUENCE [LARGE SCALE GENOMIC DNA]</scope>
    <source>
        <strain evidence="5">JCM 16953</strain>
    </source>
</reference>
<feature type="compositionally biased region" description="Gly residues" evidence="1">
    <location>
        <begin position="54"/>
        <end position="73"/>
    </location>
</feature>
<name>A0ABP7I0C1_9ACTN</name>
<dbReference type="RefSeq" id="WP_344771964.1">
    <property type="nucleotide sequence ID" value="NZ_BAABAH010000001.1"/>
</dbReference>
<evidence type="ECO:0000313" key="5">
    <source>
        <dbReference type="Proteomes" id="UP001501821"/>
    </source>
</evidence>
<evidence type="ECO:0000259" key="3">
    <source>
        <dbReference type="SMART" id="SM00900"/>
    </source>
</evidence>
<sequence>MRRIFLWFASTVSVVALLFGYHTSLGGASPVTAGGQTAISGSASGDHSRTTSGNGSGNGAGGSGAGGNNGNGGSSAASSSTVTGDVAQTQWGPVQVELTVASGSITDVSVVQYPSGNGTDEQINSYALPRLIQETLNAQSSSIDMVSGATVTSTGYLQSLQSAIDQAGL</sequence>
<feature type="domain" description="FMN-binding" evidence="3">
    <location>
        <begin position="89"/>
        <end position="167"/>
    </location>
</feature>
<dbReference type="EMBL" id="BAABAH010000001">
    <property type="protein sequence ID" value="GAA3803149.1"/>
    <property type="molecule type" value="Genomic_DNA"/>
</dbReference>
<gene>
    <name evidence="4" type="ORF">GCM10022242_02650</name>
</gene>
<dbReference type="SMART" id="SM00900">
    <property type="entry name" value="FMN_bind"/>
    <property type="match status" value="1"/>
</dbReference>
<accession>A0ABP7I0C1</accession>
<dbReference type="Gene3D" id="3.90.1010.20">
    <property type="match status" value="1"/>
</dbReference>
<keyword evidence="5" id="KW-1185">Reference proteome</keyword>
<proteinExistence type="predicted"/>
<protein>
    <submittedName>
        <fullName evidence="4">FMN-binding protein</fullName>
    </submittedName>
</protein>
<comment type="caution">
    <text evidence="4">The sequence shown here is derived from an EMBL/GenBank/DDBJ whole genome shotgun (WGS) entry which is preliminary data.</text>
</comment>
<evidence type="ECO:0000256" key="1">
    <source>
        <dbReference type="SAM" id="MobiDB-lite"/>
    </source>
</evidence>
<organism evidence="4 5">
    <name type="scientific">Nocardioides panacisoli</name>
    <dbReference type="NCBI Taxonomy" id="627624"/>
    <lineage>
        <taxon>Bacteria</taxon>
        <taxon>Bacillati</taxon>
        <taxon>Actinomycetota</taxon>
        <taxon>Actinomycetes</taxon>
        <taxon>Propionibacteriales</taxon>
        <taxon>Nocardioidaceae</taxon>
        <taxon>Nocardioides</taxon>
    </lineage>
</organism>
<feature type="region of interest" description="Disordered" evidence="1">
    <location>
        <begin position="38"/>
        <end position="84"/>
    </location>
</feature>
<dbReference type="InterPro" id="IPR007329">
    <property type="entry name" value="FMN-bd"/>
</dbReference>
<feature type="chain" id="PRO_5046926745" evidence="2">
    <location>
        <begin position="28"/>
        <end position="169"/>
    </location>
</feature>
<evidence type="ECO:0000256" key="2">
    <source>
        <dbReference type="SAM" id="SignalP"/>
    </source>
</evidence>
<dbReference type="Proteomes" id="UP001501821">
    <property type="component" value="Unassembled WGS sequence"/>
</dbReference>
<feature type="signal peptide" evidence="2">
    <location>
        <begin position="1"/>
        <end position="27"/>
    </location>
</feature>
<keyword evidence="2" id="KW-0732">Signal</keyword>
<dbReference type="Pfam" id="PF04205">
    <property type="entry name" value="FMN_bind"/>
    <property type="match status" value="1"/>
</dbReference>
<evidence type="ECO:0000313" key="4">
    <source>
        <dbReference type="EMBL" id="GAA3803149.1"/>
    </source>
</evidence>